<feature type="domain" description="Kazal-like" evidence="2">
    <location>
        <begin position="118"/>
        <end position="154"/>
    </location>
</feature>
<accession>A0A7R9FH48</accession>
<dbReference type="InterPro" id="IPR002350">
    <property type="entry name" value="Kazal_dom"/>
</dbReference>
<feature type="region of interest" description="Disordered" evidence="1">
    <location>
        <begin position="68"/>
        <end position="94"/>
    </location>
</feature>
<dbReference type="PROSITE" id="PS51465">
    <property type="entry name" value="KAZAL_2"/>
    <property type="match status" value="1"/>
</dbReference>
<evidence type="ECO:0000259" key="2">
    <source>
        <dbReference type="PROSITE" id="PS51465"/>
    </source>
</evidence>
<dbReference type="EMBL" id="OE000302">
    <property type="protein sequence ID" value="CAD7453316.1"/>
    <property type="molecule type" value="Genomic_DNA"/>
</dbReference>
<proteinExistence type="predicted"/>
<evidence type="ECO:0000256" key="1">
    <source>
        <dbReference type="SAM" id="MobiDB-lite"/>
    </source>
</evidence>
<dbReference type="CDD" id="cd00104">
    <property type="entry name" value="KAZAL_FS"/>
    <property type="match status" value="1"/>
</dbReference>
<feature type="compositionally biased region" description="Polar residues" evidence="1">
    <location>
        <begin position="77"/>
        <end position="87"/>
    </location>
</feature>
<protein>
    <recommendedName>
        <fullName evidence="2">Kazal-like domain-containing protein</fullName>
    </recommendedName>
</protein>
<name>A0A7R9FH48_9NEOP</name>
<evidence type="ECO:0000313" key="3">
    <source>
        <dbReference type="EMBL" id="CAD7453316.1"/>
    </source>
</evidence>
<sequence>MLRVFLFDAAGSTVGHLNSTFTIPSHLTYVPIELLCLELDASGSTERGGTSVCVSEKARPGVVCGGEQRWERGRPVQPSSTDNAPGSSQGGLPKIKLPERYMDEPEALCVCKETQVACGSNNKTYDSVCQMNQEAADSGFPNTLYLKHWGPCRSEYKHDYSSEPRSNNLPCAIVVCAPGYEPRGPGFNSWLTISRATYTPASGMTNRTVNRTASSAAKH</sequence>
<dbReference type="SMART" id="SM00280">
    <property type="entry name" value="KAZAL"/>
    <property type="match status" value="1"/>
</dbReference>
<gene>
    <name evidence="3" type="ORF">TTEB3V08_LOCUS1463</name>
</gene>
<organism evidence="3">
    <name type="scientific">Timema tahoe</name>
    <dbReference type="NCBI Taxonomy" id="61484"/>
    <lineage>
        <taxon>Eukaryota</taxon>
        <taxon>Metazoa</taxon>
        <taxon>Ecdysozoa</taxon>
        <taxon>Arthropoda</taxon>
        <taxon>Hexapoda</taxon>
        <taxon>Insecta</taxon>
        <taxon>Pterygota</taxon>
        <taxon>Neoptera</taxon>
        <taxon>Polyneoptera</taxon>
        <taxon>Phasmatodea</taxon>
        <taxon>Timematodea</taxon>
        <taxon>Timematoidea</taxon>
        <taxon>Timematidae</taxon>
        <taxon>Timema</taxon>
    </lineage>
</organism>
<dbReference type="AlphaFoldDB" id="A0A7R9FH48"/>
<dbReference type="SUPFAM" id="SSF100895">
    <property type="entry name" value="Kazal-type serine protease inhibitors"/>
    <property type="match status" value="1"/>
</dbReference>
<dbReference type="InterPro" id="IPR036058">
    <property type="entry name" value="Kazal_dom_sf"/>
</dbReference>
<dbReference type="Gene3D" id="3.30.60.30">
    <property type="match status" value="1"/>
</dbReference>
<dbReference type="Pfam" id="PF07648">
    <property type="entry name" value="Kazal_2"/>
    <property type="match status" value="1"/>
</dbReference>
<reference evidence="3" key="1">
    <citation type="submission" date="2020-11" db="EMBL/GenBank/DDBJ databases">
        <authorList>
            <person name="Tran Van P."/>
        </authorList>
    </citation>
    <scope>NUCLEOTIDE SEQUENCE</scope>
</reference>